<keyword evidence="11" id="KW-1185">Reference proteome</keyword>
<dbReference type="Pfam" id="PF00232">
    <property type="entry name" value="Glyco_hydro_1"/>
    <property type="match status" value="1"/>
</dbReference>
<keyword evidence="4 9" id="KW-0378">Hydrolase</keyword>
<evidence type="ECO:0000256" key="9">
    <source>
        <dbReference type="RuleBase" id="RU361175"/>
    </source>
</evidence>
<evidence type="ECO:0000256" key="6">
    <source>
        <dbReference type="ARBA" id="ARBA00023277"/>
    </source>
</evidence>
<dbReference type="InterPro" id="IPR033132">
    <property type="entry name" value="GH_1_N_CS"/>
</dbReference>
<keyword evidence="5" id="KW-0136">Cellulose degradation</keyword>
<dbReference type="NCBIfam" id="TIGR03356">
    <property type="entry name" value="BGL"/>
    <property type="match status" value="1"/>
</dbReference>
<dbReference type="EC" id="3.2.1.21" evidence="3 9"/>
<evidence type="ECO:0000256" key="3">
    <source>
        <dbReference type="ARBA" id="ARBA00012744"/>
    </source>
</evidence>
<dbReference type="PANTHER" id="PTHR10353:SF36">
    <property type="entry name" value="LP05116P"/>
    <property type="match status" value="1"/>
</dbReference>
<keyword evidence="7 9" id="KW-0326">Glycosidase</keyword>
<dbReference type="InterPro" id="IPR017736">
    <property type="entry name" value="Glyco_hydro_1_beta-glucosidase"/>
</dbReference>
<evidence type="ECO:0000313" key="10">
    <source>
        <dbReference type="EMBL" id="GAA0565299.1"/>
    </source>
</evidence>
<sequence length="470" mass="51750">MGAGLMAATDAEAGKSKHSAGLAAKTAAIGPSFPKGFLWGAATASYQIEGAWKEDGKSESVWDRFTHTQGKIRGGDTGDIACDSYHRYTEDIAIMKQLHMKSCRFSIAWPRILPDGTGTVNQKGLDFYKRFVDTLLAAGIRPSCTLYHWDLPQVLQDKGGWPNRDMAGWFSDYAAIVTKALGDRVKTFAIFNEPYVFCFCGYGIGVHAPGIADMGQYLKAAHVANLAQGDAYRAMRAIAPKAEIGGAYNMSPAEPATNSPEDRAAAEKMHAANNIFFIAPALTGSYPKEFAPLDAMGFQPGDEARVRAALDWIGINYYFRMKVRADATEKTMGYRADIPREGPLTHLGWEVWPQGLYDIVTRTARDWHLPIEITENGCSYADPPGVDGTVKDDRRTDYFRGHLTALARAIQDGAPVRGYHAWSLLDNFEWGEGYSQRFGLTWVDFRSGRRIVKDSGRWYGRVAAANAVIA</sequence>
<dbReference type="PRINTS" id="PR00131">
    <property type="entry name" value="GLHYDRLASE1"/>
</dbReference>
<dbReference type="Gene3D" id="3.20.20.80">
    <property type="entry name" value="Glycosidases"/>
    <property type="match status" value="1"/>
</dbReference>
<dbReference type="InterPro" id="IPR001360">
    <property type="entry name" value="Glyco_hydro_1"/>
</dbReference>
<dbReference type="PROSITE" id="PS00653">
    <property type="entry name" value="GLYCOSYL_HYDROL_F1_2"/>
    <property type="match status" value="1"/>
</dbReference>
<comment type="catalytic activity">
    <reaction evidence="1 9">
        <text>Hydrolysis of terminal, non-reducing beta-D-glucosyl residues with release of beta-D-glucose.</text>
        <dbReference type="EC" id="3.2.1.21"/>
    </reaction>
</comment>
<dbReference type="EMBL" id="BAAADD010000003">
    <property type="protein sequence ID" value="GAA0565299.1"/>
    <property type="molecule type" value="Genomic_DNA"/>
</dbReference>
<evidence type="ECO:0000313" key="11">
    <source>
        <dbReference type="Proteomes" id="UP001499951"/>
    </source>
</evidence>
<dbReference type="PANTHER" id="PTHR10353">
    <property type="entry name" value="GLYCOSYL HYDROLASE"/>
    <property type="match status" value="1"/>
</dbReference>
<evidence type="ECO:0000256" key="8">
    <source>
        <dbReference type="ARBA" id="ARBA00023326"/>
    </source>
</evidence>
<comment type="similarity">
    <text evidence="2 9">Belongs to the glycosyl hydrolase 1 family.</text>
</comment>
<organism evidence="10 11">
    <name type="scientific">Rhizomicrobium electricum</name>
    <dbReference type="NCBI Taxonomy" id="480070"/>
    <lineage>
        <taxon>Bacteria</taxon>
        <taxon>Pseudomonadati</taxon>
        <taxon>Pseudomonadota</taxon>
        <taxon>Alphaproteobacteria</taxon>
        <taxon>Micropepsales</taxon>
        <taxon>Micropepsaceae</taxon>
        <taxon>Rhizomicrobium</taxon>
    </lineage>
</organism>
<keyword evidence="8" id="KW-0624">Polysaccharide degradation</keyword>
<keyword evidence="6" id="KW-0119">Carbohydrate metabolism</keyword>
<dbReference type="InterPro" id="IPR017853">
    <property type="entry name" value="GH"/>
</dbReference>
<name>A0ABP3PKJ5_9PROT</name>
<evidence type="ECO:0000256" key="1">
    <source>
        <dbReference type="ARBA" id="ARBA00000448"/>
    </source>
</evidence>
<dbReference type="SUPFAM" id="SSF51445">
    <property type="entry name" value="(Trans)glycosidases"/>
    <property type="match status" value="1"/>
</dbReference>
<evidence type="ECO:0000256" key="4">
    <source>
        <dbReference type="ARBA" id="ARBA00022801"/>
    </source>
</evidence>
<accession>A0ABP3PKJ5</accession>
<proteinExistence type="inferred from homology"/>
<gene>
    <name evidence="10" type="ORF">GCM10008942_12060</name>
</gene>
<evidence type="ECO:0000256" key="5">
    <source>
        <dbReference type="ARBA" id="ARBA00023001"/>
    </source>
</evidence>
<protein>
    <recommendedName>
        <fullName evidence="3 9">Beta-glucosidase</fullName>
        <ecNumber evidence="3 9">3.2.1.21</ecNumber>
    </recommendedName>
</protein>
<comment type="caution">
    <text evidence="10">The sequence shown here is derived from an EMBL/GenBank/DDBJ whole genome shotgun (WGS) entry which is preliminary data.</text>
</comment>
<evidence type="ECO:0000256" key="2">
    <source>
        <dbReference type="ARBA" id="ARBA00010838"/>
    </source>
</evidence>
<dbReference type="Proteomes" id="UP001499951">
    <property type="component" value="Unassembled WGS sequence"/>
</dbReference>
<reference evidence="11" key="1">
    <citation type="journal article" date="2019" name="Int. J. Syst. Evol. Microbiol.">
        <title>The Global Catalogue of Microorganisms (GCM) 10K type strain sequencing project: providing services to taxonomists for standard genome sequencing and annotation.</title>
        <authorList>
            <consortium name="The Broad Institute Genomics Platform"/>
            <consortium name="The Broad Institute Genome Sequencing Center for Infectious Disease"/>
            <person name="Wu L."/>
            <person name="Ma J."/>
        </authorList>
    </citation>
    <scope>NUCLEOTIDE SEQUENCE [LARGE SCALE GENOMIC DNA]</scope>
    <source>
        <strain evidence="11">JCM 15089</strain>
    </source>
</reference>
<evidence type="ECO:0000256" key="7">
    <source>
        <dbReference type="ARBA" id="ARBA00023295"/>
    </source>
</evidence>